<accession>A0A2M6WX14</accession>
<dbReference type="Proteomes" id="UP000228596">
    <property type="component" value="Unassembled WGS sequence"/>
</dbReference>
<evidence type="ECO:0000256" key="1">
    <source>
        <dbReference type="SAM" id="Phobius"/>
    </source>
</evidence>
<comment type="caution">
    <text evidence="2">The sequence shown here is derived from an EMBL/GenBank/DDBJ whole genome shotgun (WGS) entry which is preliminary data.</text>
</comment>
<keyword evidence="1" id="KW-0472">Membrane</keyword>
<feature type="transmembrane region" description="Helical" evidence="1">
    <location>
        <begin position="20"/>
        <end position="37"/>
    </location>
</feature>
<organism evidence="2 3">
    <name type="scientific">Candidatus Berkelbacteria bacterium CG10_big_fil_rev_8_21_14_0_10_41_12</name>
    <dbReference type="NCBI Taxonomy" id="1974513"/>
    <lineage>
        <taxon>Bacteria</taxon>
        <taxon>Candidatus Berkelbacteria</taxon>
    </lineage>
</organism>
<name>A0A2M6WX14_9BACT</name>
<gene>
    <name evidence="2" type="ORF">COT77_02085</name>
</gene>
<evidence type="ECO:0000313" key="3">
    <source>
        <dbReference type="Proteomes" id="UP000228596"/>
    </source>
</evidence>
<evidence type="ECO:0000313" key="2">
    <source>
        <dbReference type="EMBL" id="PIT97334.1"/>
    </source>
</evidence>
<proteinExistence type="predicted"/>
<keyword evidence="1" id="KW-1133">Transmembrane helix</keyword>
<protein>
    <submittedName>
        <fullName evidence="2">Uncharacterized protein</fullName>
    </submittedName>
</protein>
<reference evidence="3" key="1">
    <citation type="submission" date="2017-09" db="EMBL/GenBank/DDBJ databases">
        <title>Depth-based differentiation of microbial function through sediment-hosted aquifers and enrichment of novel symbionts in the deep terrestrial subsurface.</title>
        <authorList>
            <person name="Probst A.J."/>
            <person name="Ladd B."/>
            <person name="Jarett J.K."/>
            <person name="Geller-Mcgrath D.E."/>
            <person name="Sieber C.M.K."/>
            <person name="Emerson J.B."/>
            <person name="Anantharaman K."/>
            <person name="Thomas B.C."/>
            <person name="Malmstrom R."/>
            <person name="Stieglmeier M."/>
            <person name="Klingl A."/>
            <person name="Woyke T."/>
            <person name="Ryan C.M."/>
            <person name="Banfield J.F."/>
        </authorList>
    </citation>
    <scope>NUCLEOTIDE SEQUENCE [LARGE SCALE GENOMIC DNA]</scope>
</reference>
<sequence length="68" mass="7646">MKKGPIPGGTSPHRRDYTSIAGANSIATSNYIFILMLKKFKSKFRFLRTEVCILGKVNLAMDVRTKRA</sequence>
<dbReference type="AlphaFoldDB" id="A0A2M6WX14"/>
<dbReference type="EMBL" id="PEZV01000019">
    <property type="protein sequence ID" value="PIT97334.1"/>
    <property type="molecule type" value="Genomic_DNA"/>
</dbReference>
<keyword evidence="1" id="KW-0812">Transmembrane</keyword>